<dbReference type="InterPro" id="IPR015422">
    <property type="entry name" value="PyrdxlP-dep_Trfase_small"/>
</dbReference>
<dbReference type="GO" id="GO:0008483">
    <property type="term" value="F:transaminase activity"/>
    <property type="evidence" value="ECO:0007669"/>
    <property type="project" value="UniProtKB-KW"/>
</dbReference>
<dbReference type="SUPFAM" id="SSF53383">
    <property type="entry name" value="PLP-dependent transferases"/>
    <property type="match status" value="1"/>
</dbReference>
<dbReference type="RefSeq" id="WP_114582349.1">
    <property type="nucleotide sequence ID" value="NZ_QPMH01000009.1"/>
</dbReference>
<comment type="similarity">
    <text evidence="2 6">Belongs to the class-III pyridoxal-phosphate-dependent aminotransferase family.</text>
</comment>
<dbReference type="GO" id="GO:0005829">
    <property type="term" value="C:cytosol"/>
    <property type="evidence" value="ECO:0007669"/>
    <property type="project" value="TreeGrafter"/>
</dbReference>
<dbReference type="PANTHER" id="PTHR43094">
    <property type="entry name" value="AMINOTRANSFERASE"/>
    <property type="match status" value="1"/>
</dbReference>
<evidence type="ECO:0000256" key="2">
    <source>
        <dbReference type="ARBA" id="ARBA00008954"/>
    </source>
</evidence>
<dbReference type="InterPro" id="IPR015424">
    <property type="entry name" value="PyrdxlP-dep_Trfase"/>
</dbReference>
<protein>
    <submittedName>
        <fullName evidence="7">Aspartate aminotransferase family protein</fullName>
    </submittedName>
</protein>
<evidence type="ECO:0000256" key="4">
    <source>
        <dbReference type="ARBA" id="ARBA00022679"/>
    </source>
</evidence>
<dbReference type="EMBL" id="QPMH01000009">
    <property type="protein sequence ID" value="RDD61807.1"/>
    <property type="molecule type" value="Genomic_DNA"/>
</dbReference>
<dbReference type="NCBIfam" id="NF005682">
    <property type="entry name" value="PRK07480.1"/>
    <property type="match status" value="1"/>
</dbReference>
<dbReference type="GO" id="GO:0030170">
    <property type="term" value="F:pyridoxal phosphate binding"/>
    <property type="evidence" value="ECO:0007669"/>
    <property type="project" value="InterPro"/>
</dbReference>
<dbReference type="InterPro" id="IPR049704">
    <property type="entry name" value="Aminotrans_3_PPA_site"/>
</dbReference>
<comment type="cofactor">
    <cofactor evidence="1">
        <name>pyridoxal 5'-phosphate</name>
        <dbReference type="ChEBI" id="CHEBI:597326"/>
    </cofactor>
</comment>
<evidence type="ECO:0000313" key="8">
    <source>
        <dbReference type="Proteomes" id="UP000253941"/>
    </source>
</evidence>
<dbReference type="Proteomes" id="UP000253941">
    <property type="component" value="Unassembled WGS sequence"/>
</dbReference>
<dbReference type="NCBIfam" id="NF004767">
    <property type="entry name" value="PRK06105.1"/>
    <property type="match status" value="1"/>
</dbReference>
<keyword evidence="4 7" id="KW-0808">Transferase</keyword>
<dbReference type="CDD" id="cd00610">
    <property type="entry name" value="OAT_like"/>
    <property type="match status" value="1"/>
</dbReference>
<dbReference type="Gene3D" id="3.90.1150.10">
    <property type="entry name" value="Aspartate Aminotransferase, domain 1"/>
    <property type="match status" value="1"/>
</dbReference>
<gene>
    <name evidence="7" type="ORF">DRB17_11510</name>
</gene>
<keyword evidence="3 7" id="KW-0032">Aminotransferase</keyword>
<keyword evidence="8" id="KW-1185">Reference proteome</keyword>
<organism evidence="7 8">
    <name type="scientific">Ferruginivarius sediminum</name>
    <dbReference type="NCBI Taxonomy" id="2661937"/>
    <lineage>
        <taxon>Bacteria</taxon>
        <taxon>Pseudomonadati</taxon>
        <taxon>Pseudomonadota</taxon>
        <taxon>Alphaproteobacteria</taxon>
        <taxon>Rhodospirillales</taxon>
        <taxon>Rhodospirillaceae</taxon>
        <taxon>Ferruginivarius</taxon>
    </lineage>
</organism>
<dbReference type="Pfam" id="PF00202">
    <property type="entry name" value="Aminotran_3"/>
    <property type="match status" value="1"/>
</dbReference>
<dbReference type="InterPro" id="IPR015421">
    <property type="entry name" value="PyrdxlP-dep_Trfase_major"/>
</dbReference>
<evidence type="ECO:0000256" key="3">
    <source>
        <dbReference type="ARBA" id="ARBA00022576"/>
    </source>
</evidence>
<evidence type="ECO:0000256" key="1">
    <source>
        <dbReference type="ARBA" id="ARBA00001933"/>
    </source>
</evidence>
<evidence type="ECO:0000256" key="5">
    <source>
        <dbReference type="ARBA" id="ARBA00022898"/>
    </source>
</evidence>
<comment type="caution">
    <text evidence="7">The sequence shown here is derived from an EMBL/GenBank/DDBJ whole genome shotgun (WGS) entry which is preliminary data.</text>
</comment>
<dbReference type="PIRSF" id="PIRSF000521">
    <property type="entry name" value="Transaminase_4ab_Lys_Orn"/>
    <property type="match status" value="1"/>
</dbReference>
<dbReference type="PANTHER" id="PTHR43094:SF1">
    <property type="entry name" value="AMINOTRANSFERASE CLASS-III"/>
    <property type="match status" value="1"/>
</dbReference>
<dbReference type="FunFam" id="3.40.640.10:FF:000014">
    <property type="entry name" value="Adenosylmethionine-8-amino-7-oxononanoate aminotransferase, probable"/>
    <property type="match status" value="1"/>
</dbReference>
<proteinExistence type="inferred from homology"/>
<sequence>MTDATHNLSLEEMDRQSVIHPFTHLKDYASGALGDPRIVETGKGVRITDQKGKTFIDGFAGLYCVNAGYGRTEIADAIYEQAKKLAYYHAYAAHSSEPVIRLSDRILRKAPANMRRVYYGSSGSDANETQAKIVWYYNNVRGKPEKKKIISRHRGYHGGSMAAGSMTGLPVYHKAFDLPIDRIKHTTAPHYYWGAQAGESEREFSKRCAGDLESMILAEGPETVAAFIGEPVLGTGGIIPPPEGYWQEIQAVLDKYDVLLIDDEVVTGFGRIGTEFGSDYYGMKPDLMTVAKGLTSAYLPLSGVIVGDKVWKVLEQGSDEYGPFAHGYTYSAHTLCAAAGLANLDIIDTEDLTGNARDTGSYLQDRLQETFADHPIVGEVRGVGLLAALEFVADKDEKTRFDATAKVGPKVAAACLERGLIVRAMPHGDILGFAPPLVISRAEVDEVVDIAKQAVDAVTDQLSRDGILKAA</sequence>
<accession>A0A369TCB4</accession>
<reference evidence="7 8" key="1">
    <citation type="submission" date="2018-07" db="EMBL/GenBank/DDBJ databases">
        <title>Venubactetium sediminum gen. nov., sp. nov., isolated from a marine solar saltern.</title>
        <authorList>
            <person name="Wang S."/>
        </authorList>
    </citation>
    <scope>NUCLEOTIDE SEQUENCE [LARGE SCALE GENOMIC DNA]</scope>
    <source>
        <strain evidence="7 8">WD2A32</strain>
    </source>
</reference>
<evidence type="ECO:0000256" key="6">
    <source>
        <dbReference type="RuleBase" id="RU003560"/>
    </source>
</evidence>
<keyword evidence="5 6" id="KW-0663">Pyridoxal phosphate</keyword>
<dbReference type="InterPro" id="IPR005814">
    <property type="entry name" value="Aminotrans_3"/>
</dbReference>
<dbReference type="Gene3D" id="3.40.640.10">
    <property type="entry name" value="Type I PLP-dependent aspartate aminotransferase-like (Major domain)"/>
    <property type="match status" value="1"/>
</dbReference>
<name>A0A369TCB4_9PROT</name>
<dbReference type="AlphaFoldDB" id="A0A369TCB4"/>
<dbReference type="NCBIfam" id="NF005684">
    <property type="entry name" value="PRK07482.1"/>
    <property type="match status" value="1"/>
</dbReference>
<evidence type="ECO:0000313" key="7">
    <source>
        <dbReference type="EMBL" id="RDD61807.1"/>
    </source>
</evidence>
<dbReference type="PROSITE" id="PS00600">
    <property type="entry name" value="AA_TRANSFER_CLASS_3"/>
    <property type="match status" value="1"/>
</dbReference>